<keyword evidence="7" id="KW-1185">Reference proteome</keyword>
<dbReference type="InterPro" id="IPR036188">
    <property type="entry name" value="FAD/NAD-bd_sf"/>
</dbReference>
<evidence type="ECO:0000313" key="6">
    <source>
        <dbReference type="EMBL" id="PNU06472.1"/>
    </source>
</evidence>
<sequence>MSKLSQIPKAAALVDYDGRTVAATLDEIEPKVAEFVGAVDVFIPGYPDLSVSTGAIFNDDRAAKFSTVDGREWRFINGRLSAMLTDTAANDVDVFVPGFTSTISEVTGTNDDRTSYIIDAAGRRWWYDAARGWTYGAATAAGIRHFDAVIYGSNPAGLMAAARLKLRGKSVCVLEPYTIFGGMHACGLGMVDRPTNLQGGADSIKCIGGLTRSLYFQSVANIVGTEDPDLKWQAAAHVYEQVAQNILIEYADLAIADVQIDGPRSLRIDTNAMTGEKTIRGVFTREGYISGDVFLDCSYEMDLGAAALGKAGYRVGRESQEETGEAWAGVAPRIVFPQMSSSYAYYTGDGAPLDFSSIPTDLPVLIDDPQATAGQADGNVQAFNFRLNLTRDPDLYVPFEKPAGYDYRYCLPFLERIAQRMNLAAGAGAYLKPTICRDSDSFGWRYPMFSARGADGPITNRWQFNELDLLNFQIGHAEGNRAKRSTMLDEHAFISKSLFWFIAFDPKAREYGLAALQDDLNDVTQPDGFAHVGPLGLCADEFQSSKFGNGFPPHTYVRECRRLIAQYIMSYFDQAPVADGGTPTKATSIGLYGYSWDMHSLLRQWVRNGSINANDRIAVEGPWPGQEAKTALYQMPAEMMWPALALKSRNLIVPVCAGNTHLAWAPDRLEPNYGIRGEAAGENAAWYLDNLVSGAAVHDQPYPNLAGRLTERGSILSLS</sequence>
<dbReference type="AlphaFoldDB" id="A0A2K2G625"/>
<dbReference type="PANTHER" id="PTHR43498:SF1">
    <property type="entry name" value="COB--COM HETERODISULFIDE REDUCTASE IRON-SULFUR SUBUNIT A"/>
    <property type="match status" value="1"/>
</dbReference>
<dbReference type="Proteomes" id="UP000236327">
    <property type="component" value="Unassembled WGS sequence"/>
</dbReference>
<dbReference type="SUPFAM" id="SSF51905">
    <property type="entry name" value="FAD/NAD(P)-binding domain"/>
    <property type="match status" value="1"/>
</dbReference>
<keyword evidence="1" id="KW-0004">4Fe-4S</keyword>
<comment type="caution">
    <text evidence="6">The sequence shown here is derived from an EMBL/GenBank/DDBJ whole genome shotgun (WGS) entry which is preliminary data.</text>
</comment>
<dbReference type="PANTHER" id="PTHR43498">
    <property type="entry name" value="FERREDOXIN:COB-COM HETERODISULFIDE REDUCTASE SUBUNIT A"/>
    <property type="match status" value="1"/>
</dbReference>
<dbReference type="GO" id="GO:0046872">
    <property type="term" value="F:metal ion binding"/>
    <property type="evidence" value="ECO:0007669"/>
    <property type="project" value="UniProtKB-KW"/>
</dbReference>
<dbReference type="InterPro" id="IPR039650">
    <property type="entry name" value="HdrA-like"/>
</dbReference>
<dbReference type="GO" id="GO:0051539">
    <property type="term" value="F:4 iron, 4 sulfur cluster binding"/>
    <property type="evidence" value="ECO:0007669"/>
    <property type="project" value="UniProtKB-KW"/>
</dbReference>
<keyword evidence="5" id="KW-0411">Iron-sulfur</keyword>
<evidence type="ECO:0000256" key="4">
    <source>
        <dbReference type="ARBA" id="ARBA00023004"/>
    </source>
</evidence>
<evidence type="ECO:0000256" key="1">
    <source>
        <dbReference type="ARBA" id="ARBA00022485"/>
    </source>
</evidence>
<reference evidence="6 7" key="1">
    <citation type="submission" date="2016-05" db="EMBL/GenBank/DDBJ databases">
        <title>Complete genome sequence of Novosphingobium guangzhouense SA925(T).</title>
        <authorList>
            <person name="Sha S."/>
        </authorList>
    </citation>
    <scope>NUCLEOTIDE SEQUENCE [LARGE SCALE GENOMIC DNA]</scope>
    <source>
        <strain evidence="6 7">SA925</strain>
    </source>
</reference>
<evidence type="ECO:0000313" key="7">
    <source>
        <dbReference type="Proteomes" id="UP000236327"/>
    </source>
</evidence>
<evidence type="ECO:0000256" key="3">
    <source>
        <dbReference type="ARBA" id="ARBA00023002"/>
    </source>
</evidence>
<keyword evidence="2" id="KW-0479">Metal-binding</keyword>
<dbReference type="Pfam" id="PF12831">
    <property type="entry name" value="FAD_oxidored"/>
    <property type="match status" value="1"/>
</dbReference>
<keyword evidence="4" id="KW-0408">Iron</keyword>
<evidence type="ECO:0000256" key="2">
    <source>
        <dbReference type="ARBA" id="ARBA00022723"/>
    </source>
</evidence>
<name>A0A2K2G625_9SPHN</name>
<gene>
    <name evidence="6" type="ORF">A8V01_02710</name>
</gene>
<organism evidence="6 7">
    <name type="scientific">Novosphingobium guangzhouense</name>
    <dbReference type="NCBI Taxonomy" id="1850347"/>
    <lineage>
        <taxon>Bacteria</taxon>
        <taxon>Pseudomonadati</taxon>
        <taxon>Pseudomonadota</taxon>
        <taxon>Alphaproteobacteria</taxon>
        <taxon>Sphingomonadales</taxon>
        <taxon>Sphingomonadaceae</taxon>
        <taxon>Novosphingobium</taxon>
    </lineage>
</organism>
<dbReference type="GO" id="GO:0016491">
    <property type="term" value="F:oxidoreductase activity"/>
    <property type="evidence" value="ECO:0007669"/>
    <property type="project" value="UniProtKB-KW"/>
</dbReference>
<evidence type="ECO:0000256" key="5">
    <source>
        <dbReference type="ARBA" id="ARBA00023014"/>
    </source>
</evidence>
<dbReference type="OrthoDB" id="9777740at2"/>
<dbReference type="EMBL" id="LYMM01000002">
    <property type="protein sequence ID" value="PNU06472.1"/>
    <property type="molecule type" value="Genomic_DNA"/>
</dbReference>
<accession>A0A2K2G625</accession>
<dbReference type="RefSeq" id="WP_103094415.1">
    <property type="nucleotide sequence ID" value="NZ_LYMM01000002.1"/>
</dbReference>
<evidence type="ECO:0008006" key="8">
    <source>
        <dbReference type="Google" id="ProtNLM"/>
    </source>
</evidence>
<protein>
    <recommendedName>
        <fullName evidence="8">FAD-dependent oxidoreductase</fullName>
    </recommendedName>
</protein>
<proteinExistence type="predicted"/>
<keyword evidence="3" id="KW-0560">Oxidoreductase</keyword>